<dbReference type="EMBL" id="CP127526">
    <property type="protein sequence ID" value="XRI74670.1"/>
    <property type="molecule type" value="Genomic_DNA"/>
</dbReference>
<accession>A0ACD5HIC4</accession>
<reference evidence="1 2" key="1">
    <citation type="journal article" date="2021" name="ISME J.">
        <title>Genomic evolution of the class Acidithiobacillia: deep-branching Proteobacteria living in extreme acidic conditions.</title>
        <authorList>
            <person name="Moya-Beltran A."/>
            <person name="Beard S."/>
            <person name="Rojas-Villalobos C."/>
            <person name="Issotta F."/>
            <person name="Gallardo Y."/>
            <person name="Ulloa R."/>
            <person name="Giaveno A."/>
            <person name="Degli Esposti M."/>
            <person name="Johnson D.B."/>
            <person name="Quatrini R."/>
        </authorList>
    </citation>
    <scope>NUCLEOTIDE SEQUENCE [LARGE SCALE GENOMIC DNA]</scope>
    <source>
        <strain evidence="1 2">GG1-14</strain>
    </source>
</reference>
<evidence type="ECO:0000313" key="2">
    <source>
        <dbReference type="Proteomes" id="UP001195965"/>
    </source>
</evidence>
<evidence type="ECO:0000313" key="1">
    <source>
        <dbReference type="EMBL" id="XRI74670.1"/>
    </source>
</evidence>
<gene>
    <name evidence="1" type="ORF">HHS34_005610</name>
</gene>
<organism evidence="1 2">
    <name type="scientific">Acidithiobacillus montserratensis</name>
    <dbReference type="NCBI Taxonomy" id="2729135"/>
    <lineage>
        <taxon>Bacteria</taxon>
        <taxon>Pseudomonadati</taxon>
        <taxon>Pseudomonadota</taxon>
        <taxon>Acidithiobacillia</taxon>
        <taxon>Acidithiobacillales</taxon>
        <taxon>Acidithiobacillaceae</taxon>
        <taxon>Acidithiobacillus</taxon>
    </lineage>
</organism>
<dbReference type="Proteomes" id="UP001195965">
    <property type="component" value="Chromosome"/>
</dbReference>
<proteinExistence type="predicted"/>
<keyword evidence="2" id="KW-1185">Reference proteome</keyword>
<protein>
    <submittedName>
        <fullName evidence="1">Uncharacterized protein</fullName>
    </submittedName>
</protein>
<name>A0ACD5HIC4_9PROT</name>
<sequence length="81" mass="9141">MKGIGRWYQQIFPGFPVTQTAGGHYCVQVGQQAVFLAATPSDGKRHLQQVRMEVRHALRKQGLVADAIRLGLYNRSFEQVK</sequence>